<reference evidence="2" key="1">
    <citation type="submission" date="2021-06" db="EMBL/GenBank/DDBJ databases">
        <authorList>
            <person name="Hodson N. C."/>
            <person name="Mongue J. A."/>
            <person name="Jaron S. K."/>
        </authorList>
    </citation>
    <scope>NUCLEOTIDE SEQUENCE</scope>
</reference>
<gene>
    <name evidence="2" type="ORF">AFUS01_LOCUS4018</name>
</gene>
<name>A0A8J2NU97_9HEXA</name>
<dbReference type="Proteomes" id="UP000708208">
    <property type="component" value="Unassembled WGS sequence"/>
</dbReference>
<accession>A0A8J2NU97</accession>
<protein>
    <submittedName>
        <fullName evidence="2">Uncharacterized protein</fullName>
    </submittedName>
</protein>
<organism evidence="2 3">
    <name type="scientific">Allacma fusca</name>
    <dbReference type="NCBI Taxonomy" id="39272"/>
    <lineage>
        <taxon>Eukaryota</taxon>
        <taxon>Metazoa</taxon>
        <taxon>Ecdysozoa</taxon>
        <taxon>Arthropoda</taxon>
        <taxon>Hexapoda</taxon>
        <taxon>Collembola</taxon>
        <taxon>Symphypleona</taxon>
        <taxon>Sminthuridae</taxon>
        <taxon>Allacma</taxon>
    </lineage>
</organism>
<evidence type="ECO:0000256" key="1">
    <source>
        <dbReference type="SAM" id="MobiDB-lite"/>
    </source>
</evidence>
<dbReference type="EMBL" id="CAJVCH010024802">
    <property type="protein sequence ID" value="CAG7697371.1"/>
    <property type="molecule type" value="Genomic_DNA"/>
</dbReference>
<evidence type="ECO:0000313" key="2">
    <source>
        <dbReference type="EMBL" id="CAG7697371.1"/>
    </source>
</evidence>
<evidence type="ECO:0000313" key="3">
    <source>
        <dbReference type="Proteomes" id="UP000708208"/>
    </source>
</evidence>
<feature type="region of interest" description="Disordered" evidence="1">
    <location>
        <begin position="165"/>
        <end position="189"/>
    </location>
</feature>
<sequence>MELLSRIQAAGQDVAAIIADIRLVMERARVQQDEEEGQRRNDDRRDEKERQQWEREREIRRRKMEEIEVRRQEERDNRERVLRDWAARVQAAAERQRQELAVVRPAEDEGREEEAQGNDVPGVEEGGDEAAEQGGRAQRLPTHLYNNNNTVLINLTKAVETFTDGFEKKEFSKRGPYKRQKKTLEGTES</sequence>
<keyword evidence="3" id="KW-1185">Reference proteome</keyword>
<comment type="caution">
    <text evidence="2">The sequence shown here is derived from an EMBL/GenBank/DDBJ whole genome shotgun (WGS) entry which is preliminary data.</text>
</comment>
<dbReference type="AlphaFoldDB" id="A0A8J2NU97"/>
<feature type="region of interest" description="Disordered" evidence="1">
    <location>
        <begin position="95"/>
        <end position="142"/>
    </location>
</feature>
<proteinExistence type="predicted"/>
<feature type="region of interest" description="Disordered" evidence="1">
    <location>
        <begin position="28"/>
        <end position="57"/>
    </location>
</feature>